<dbReference type="Pfam" id="PF05548">
    <property type="entry name" value="Peptidase_M11"/>
    <property type="match status" value="1"/>
</dbReference>
<organism evidence="3 4">
    <name type="scientific">Cylindrotheca closterium</name>
    <dbReference type="NCBI Taxonomy" id="2856"/>
    <lineage>
        <taxon>Eukaryota</taxon>
        <taxon>Sar</taxon>
        <taxon>Stramenopiles</taxon>
        <taxon>Ochrophyta</taxon>
        <taxon>Bacillariophyta</taxon>
        <taxon>Bacillariophyceae</taxon>
        <taxon>Bacillariophycidae</taxon>
        <taxon>Bacillariales</taxon>
        <taxon>Bacillariaceae</taxon>
        <taxon>Cylindrotheca</taxon>
    </lineage>
</organism>
<evidence type="ECO:0000313" key="3">
    <source>
        <dbReference type="EMBL" id="CAJ1954132.1"/>
    </source>
</evidence>
<sequence>MDIADHVMYCLPLGAFGGVGYSIMNRGLSVYNDKLCTSVSTQMHEVGHNLNLGHSSEGTEKYGDQSGMMGYSYRSNEAPKMCYNAGKSFQFGWFRDKTSSYTPGEPGWADDRAFNLASIVDYDTTNHDVTVDIVQPQLQLNYYVSFNAGKEVNSGVREGNNQVLIFQKALIDGNDSWRVADLAAGQSFTVSDFNGKTGDKFTISVNSINLGTSEAVLRMRLQRARRPTPSPTRFPTRAPTAAPTPRPTRGAIGRNPTPDGSGVIDSSCQGAYQACSNTAECCAGYFCRRVWVSPMFAEQLLRTPRTPNWWDRRLRGDSTVNRLQYPEDELATSN</sequence>
<dbReference type="EMBL" id="CAKOGP040001858">
    <property type="protein sequence ID" value="CAJ1954132.1"/>
    <property type="molecule type" value="Genomic_DNA"/>
</dbReference>
<evidence type="ECO:0000256" key="1">
    <source>
        <dbReference type="SAM" id="MobiDB-lite"/>
    </source>
</evidence>
<proteinExistence type="predicted"/>
<feature type="domain" description="Peptidase M11 gametolysin" evidence="2">
    <location>
        <begin position="21"/>
        <end position="97"/>
    </location>
</feature>
<accession>A0AAD2FWZ2</accession>
<dbReference type="InterPro" id="IPR008752">
    <property type="entry name" value="Peptidase_M11"/>
</dbReference>
<dbReference type="Proteomes" id="UP001295423">
    <property type="component" value="Unassembled WGS sequence"/>
</dbReference>
<feature type="compositionally biased region" description="Low complexity" evidence="1">
    <location>
        <begin position="231"/>
        <end position="249"/>
    </location>
</feature>
<gene>
    <name evidence="3" type="ORF">CYCCA115_LOCUS14727</name>
</gene>
<comment type="caution">
    <text evidence="3">The sequence shown here is derived from an EMBL/GenBank/DDBJ whole genome shotgun (WGS) entry which is preliminary data.</text>
</comment>
<reference evidence="3" key="1">
    <citation type="submission" date="2023-08" db="EMBL/GenBank/DDBJ databases">
        <authorList>
            <person name="Audoor S."/>
            <person name="Bilcke G."/>
        </authorList>
    </citation>
    <scope>NUCLEOTIDE SEQUENCE</scope>
</reference>
<protein>
    <recommendedName>
        <fullName evidence="2">Peptidase M11 gametolysin domain-containing protein</fullName>
    </recommendedName>
</protein>
<dbReference type="SUPFAM" id="SSF55486">
    <property type="entry name" value="Metalloproteases ('zincins'), catalytic domain"/>
    <property type="match status" value="1"/>
</dbReference>
<name>A0AAD2FWZ2_9STRA</name>
<dbReference type="AlphaFoldDB" id="A0AAD2FWZ2"/>
<keyword evidence="4" id="KW-1185">Reference proteome</keyword>
<evidence type="ECO:0000313" key="4">
    <source>
        <dbReference type="Proteomes" id="UP001295423"/>
    </source>
</evidence>
<evidence type="ECO:0000259" key="2">
    <source>
        <dbReference type="Pfam" id="PF05548"/>
    </source>
</evidence>
<feature type="region of interest" description="Disordered" evidence="1">
    <location>
        <begin position="223"/>
        <end position="260"/>
    </location>
</feature>